<gene>
    <name evidence="2" type="ORF">B9G39_23035</name>
</gene>
<keyword evidence="3" id="KW-1185">Reference proteome</keyword>
<reference evidence="2 3" key="1">
    <citation type="submission" date="2017-04" db="EMBL/GenBank/DDBJ databases">
        <title>Draft genome sequence of Zooshikella ganghwensis VG4 isolated from Red Sea sediments.</title>
        <authorList>
            <person name="Rehman Z."/>
            <person name="Alam I."/>
            <person name="Kamau A."/>
            <person name="Bajic V."/>
            <person name="Leiknes T."/>
        </authorList>
    </citation>
    <scope>NUCLEOTIDE SEQUENCE [LARGE SCALE GENOMIC DNA]</scope>
    <source>
        <strain evidence="2 3">VG4</strain>
    </source>
</reference>
<organism evidence="2 3">
    <name type="scientific">Zooshikella ganghwensis</name>
    <dbReference type="NCBI Taxonomy" id="202772"/>
    <lineage>
        <taxon>Bacteria</taxon>
        <taxon>Pseudomonadati</taxon>
        <taxon>Pseudomonadota</taxon>
        <taxon>Gammaproteobacteria</taxon>
        <taxon>Oceanospirillales</taxon>
        <taxon>Zooshikellaceae</taxon>
        <taxon>Zooshikella</taxon>
    </lineage>
</organism>
<dbReference type="Proteomes" id="UP000257039">
    <property type="component" value="Unassembled WGS sequence"/>
</dbReference>
<dbReference type="AlphaFoldDB" id="A0A4V1IP59"/>
<dbReference type="InterPro" id="IPR001279">
    <property type="entry name" value="Metallo-B-lactamas"/>
</dbReference>
<dbReference type="InterPro" id="IPR035682">
    <property type="entry name" value="PhnP_MBL"/>
</dbReference>
<dbReference type="Pfam" id="PF12706">
    <property type="entry name" value="Lactamase_B_2"/>
    <property type="match status" value="1"/>
</dbReference>
<dbReference type="CDD" id="cd07736">
    <property type="entry name" value="PhnP-like_MBL-fold"/>
    <property type="match status" value="1"/>
</dbReference>
<dbReference type="GO" id="GO:0019700">
    <property type="term" value="P:organic phosphonate catabolic process"/>
    <property type="evidence" value="ECO:0007669"/>
    <property type="project" value="InterPro"/>
</dbReference>
<evidence type="ECO:0000313" key="3">
    <source>
        <dbReference type="Proteomes" id="UP000257039"/>
    </source>
</evidence>
<dbReference type="PANTHER" id="PTHR42663">
    <property type="entry name" value="HYDROLASE C777.06C-RELATED-RELATED"/>
    <property type="match status" value="1"/>
</dbReference>
<dbReference type="InterPro" id="IPR036866">
    <property type="entry name" value="RibonucZ/Hydroxyglut_hydro"/>
</dbReference>
<protein>
    <submittedName>
        <fullName evidence="2">Phosphonate metabolism protein PhnP</fullName>
    </submittedName>
</protein>
<dbReference type="RefSeq" id="WP_094788904.1">
    <property type="nucleotide sequence ID" value="NZ_NDXW01000001.1"/>
</dbReference>
<dbReference type="InterPro" id="IPR017693">
    <property type="entry name" value="Phosphonate_metab_PhnP"/>
</dbReference>
<proteinExistence type="predicted"/>
<dbReference type="GO" id="GO:0008081">
    <property type="term" value="F:phosphoric diester hydrolase activity"/>
    <property type="evidence" value="ECO:0007669"/>
    <property type="project" value="InterPro"/>
</dbReference>
<evidence type="ECO:0000313" key="2">
    <source>
        <dbReference type="EMBL" id="RDH46091.1"/>
    </source>
</evidence>
<dbReference type="PANTHER" id="PTHR42663:SF6">
    <property type="entry name" value="HYDROLASE C777.06C-RELATED"/>
    <property type="match status" value="1"/>
</dbReference>
<comment type="caution">
    <text evidence="2">The sequence shown here is derived from an EMBL/GenBank/DDBJ whole genome shotgun (WGS) entry which is preliminary data.</text>
</comment>
<dbReference type="SUPFAM" id="SSF56281">
    <property type="entry name" value="Metallo-hydrolase/oxidoreductase"/>
    <property type="match status" value="1"/>
</dbReference>
<sequence length="252" mass="27805">MKLTFLGTADAGRVPLFGCNCAACSLAIAHDGYRRAPCCAQLDVAGHSLLLDAGLPNLDMHCRTHPPTAIFLTHYHMDHVAGLFSIRWGKGKKIPVYGPNDPQGCDDLFKNPGIIDIHTITEPFTPQTLCGITITTVPLQHSKPTQGYCFTHPQGKLAYLTDTVGLPDDSQSYLKHFAPDYLILDCTHSPEHAHPKSHNNLTMALEIIEQLKPKQSWLTHISHQMDNYLLTHKPTLPANVSIARDNMMIALS</sequence>
<accession>A0A4V1IP59</accession>
<dbReference type="NCBIfam" id="TIGR03307">
    <property type="entry name" value="PhnP"/>
    <property type="match status" value="1"/>
</dbReference>
<dbReference type="Gene3D" id="3.60.15.10">
    <property type="entry name" value="Ribonuclease Z/Hydroxyacylglutathione hydrolase-like"/>
    <property type="match status" value="1"/>
</dbReference>
<feature type="domain" description="Metallo-beta-lactamase" evidence="1">
    <location>
        <begin position="64"/>
        <end position="221"/>
    </location>
</feature>
<dbReference type="EMBL" id="NDXW01000001">
    <property type="protein sequence ID" value="RDH46091.1"/>
    <property type="molecule type" value="Genomic_DNA"/>
</dbReference>
<name>A0A4V1IP59_9GAMM</name>
<evidence type="ECO:0000259" key="1">
    <source>
        <dbReference type="Pfam" id="PF12706"/>
    </source>
</evidence>